<accession>A0ABP1LVI0</accession>
<protein>
    <submittedName>
        <fullName evidence="1">Hypothetical_protein</fullName>
    </submittedName>
</protein>
<keyword evidence="2" id="KW-1185">Reference proteome</keyword>
<name>A0ABP1LVI0_9EUKA</name>
<reference evidence="1 2" key="1">
    <citation type="submission" date="2024-07" db="EMBL/GenBank/DDBJ databases">
        <authorList>
            <person name="Akdeniz Z."/>
        </authorList>
    </citation>
    <scope>NUCLEOTIDE SEQUENCE [LARGE SCALE GENOMIC DNA]</scope>
</reference>
<evidence type="ECO:0000313" key="2">
    <source>
        <dbReference type="Proteomes" id="UP001642409"/>
    </source>
</evidence>
<sequence>MNQLQLNSGQTNADGEDNKFNVVVGKISLQIFKNISRMSYKQQQICNEVNNNIENTINIIFSNIIQQNIINTAFNASLVQLQTQIDRLSGCCTQPPSQTPAQQCKAQIIRDGFQGAALNSMMGQCAAIQKCCFLQVTNDYACYESRQGSFGYWQYSIQQCGTFING</sequence>
<gene>
    <name evidence="1" type="ORF">HINF_LOCUS66193</name>
</gene>
<comment type="caution">
    <text evidence="1">The sequence shown here is derived from an EMBL/GenBank/DDBJ whole genome shotgun (WGS) entry which is preliminary data.</text>
</comment>
<organism evidence="1 2">
    <name type="scientific">Hexamita inflata</name>
    <dbReference type="NCBI Taxonomy" id="28002"/>
    <lineage>
        <taxon>Eukaryota</taxon>
        <taxon>Metamonada</taxon>
        <taxon>Diplomonadida</taxon>
        <taxon>Hexamitidae</taxon>
        <taxon>Hexamitinae</taxon>
        <taxon>Hexamita</taxon>
    </lineage>
</organism>
<proteinExistence type="predicted"/>
<evidence type="ECO:0000313" key="1">
    <source>
        <dbReference type="EMBL" id="CAL6092287.1"/>
    </source>
</evidence>
<dbReference type="EMBL" id="CAXDID020000443">
    <property type="protein sequence ID" value="CAL6092287.1"/>
    <property type="molecule type" value="Genomic_DNA"/>
</dbReference>
<dbReference type="Proteomes" id="UP001642409">
    <property type="component" value="Unassembled WGS sequence"/>
</dbReference>